<evidence type="ECO:0000313" key="2">
    <source>
        <dbReference type="Proteomes" id="UP001212997"/>
    </source>
</evidence>
<protein>
    <recommendedName>
        <fullName evidence="3">Glycosyltransferase family 8 protein</fullName>
    </recommendedName>
</protein>
<reference evidence="1" key="1">
    <citation type="submission" date="2022-07" db="EMBL/GenBank/DDBJ databases">
        <title>Genome Sequence of Physisporinus lineatus.</title>
        <authorList>
            <person name="Buettner E."/>
        </authorList>
    </citation>
    <scope>NUCLEOTIDE SEQUENCE</scope>
    <source>
        <strain evidence="1">VT162</strain>
    </source>
</reference>
<dbReference type="InterPro" id="IPR050587">
    <property type="entry name" value="GNT1/Glycosyltrans_8"/>
</dbReference>
<keyword evidence="2" id="KW-1185">Reference proteome</keyword>
<dbReference type="GO" id="GO:0016757">
    <property type="term" value="F:glycosyltransferase activity"/>
    <property type="evidence" value="ECO:0007669"/>
    <property type="project" value="InterPro"/>
</dbReference>
<comment type="caution">
    <text evidence="1">The sequence shown here is derived from an EMBL/GenBank/DDBJ whole genome shotgun (WGS) entry which is preliminary data.</text>
</comment>
<organism evidence="1 2">
    <name type="scientific">Meripilus lineatus</name>
    <dbReference type="NCBI Taxonomy" id="2056292"/>
    <lineage>
        <taxon>Eukaryota</taxon>
        <taxon>Fungi</taxon>
        <taxon>Dikarya</taxon>
        <taxon>Basidiomycota</taxon>
        <taxon>Agaricomycotina</taxon>
        <taxon>Agaricomycetes</taxon>
        <taxon>Polyporales</taxon>
        <taxon>Meripilaceae</taxon>
        <taxon>Meripilus</taxon>
    </lineage>
</organism>
<accession>A0AAD5VF39</accession>
<dbReference type="Gene3D" id="3.90.550.10">
    <property type="entry name" value="Spore Coat Polysaccharide Biosynthesis Protein SpsA, Chain A"/>
    <property type="match status" value="1"/>
</dbReference>
<dbReference type="InterPro" id="IPR002495">
    <property type="entry name" value="Glyco_trans_8"/>
</dbReference>
<evidence type="ECO:0000313" key="1">
    <source>
        <dbReference type="EMBL" id="KAJ3489777.1"/>
    </source>
</evidence>
<name>A0AAD5VF39_9APHY</name>
<gene>
    <name evidence="1" type="ORF">NLI96_g1892</name>
</gene>
<evidence type="ECO:0008006" key="3">
    <source>
        <dbReference type="Google" id="ProtNLM"/>
    </source>
</evidence>
<sequence length="301" mass="34278">MDNYQGLNSYPFMEGGTRVPPATNESAIVTTLYTDAFAPAVATLGHSLKQTNTSARLILLYLPDRISHEALCVATASGFTPRPVSRIPPPNNGAGVHRHFLDQYTKLTLWTLDEIGIKSLVYLDADTLVRKNIDELFTFPFNFAAVPDVYLDSRGFTIGFNAGVMFLRPSSTVFQTMISQIATANYPFEDAEQSFLNYFYSAEALRLPYAYNGNLAIKKRTPTLWEGIVDELRIVHYTMVKPFLGYDYSQINIEDMDDHVDWMARRRGGYYREEVKWWGEAWKDMKATYHSQLAECTPSRR</sequence>
<dbReference type="Proteomes" id="UP001212997">
    <property type="component" value="Unassembled WGS sequence"/>
</dbReference>
<dbReference type="Pfam" id="PF01501">
    <property type="entry name" value="Glyco_transf_8"/>
    <property type="match status" value="1"/>
</dbReference>
<dbReference type="EMBL" id="JANAWD010000039">
    <property type="protein sequence ID" value="KAJ3489777.1"/>
    <property type="molecule type" value="Genomic_DNA"/>
</dbReference>
<dbReference type="AlphaFoldDB" id="A0AAD5VF39"/>
<dbReference type="InterPro" id="IPR029044">
    <property type="entry name" value="Nucleotide-diphossugar_trans"/>
</dbReference>
<dbReference type="SUPFAM" id="SSF53448">
    <property type="entry name" value="Nucleotide-diphospho-sugar transferases"/>
    <property type="match status" value="1"/>
</dbReference>
<dbReference type="PANTHER" id="PTHR11183">
    <property type="entry name" value="GLYCOGENIN SUBFAMILY MEMBER"/>
    <property type="match status" value="1"/>
</dbReference>
<proteinExistence type="predicted"/>